<gene>
    <name evidence="3" type="ORF">ZOSMA_87G01020</name>
</gene>
<accession>A0A0K9NMY4</accession>
<dbReference type="Gene3D" id="3.80.10.10">
    <property type="entry name" value="Ribonuclease Inhibitor"/>
    <property type="match status" value="1"/>
</dbReference>
<keyword evidence="4" id="KW-1185">Reference proteome</keyword>
<proteinExistence type="predicted"/>
<protein>
    <recommendedName>
        <fullName evidence="2">F-box domain-containing protein</fullName>
    </recommendedName>
</protein>
<dbReference type="InterPro" id="IPR032675">
    <property type="entry name" value="LRR_dom_sf"/>
</dbReference>
<dbReference type="SMART" id="SM00256">
    <property type="entry name" value="FBOX"/>
    <property type="match status" value="1"/>
</dbReference>
<dbReference type="PANTHER" id="PTHR38926:SF2">
    <property type="entry name" value="F-BOX_LRR-REPEAT PROTEIN 21-RELATED"/>
    <property type="match status" value="1"/>
</dbReference>
<evidence type="ECO:0000256" key="1">
    <source>
        <dbReference type="SAM" id="MobiDB-lite"/>
    </source>
</evidence>
<dbReference type="Pfam" id="PF12937">
    <property type="entry name" value="F-box-like"/>
    <property type="match status" value="1"/>
</dbReference>
<name>A0A0K9NMY4_ZOSMR</name>
<feature type="region of interest" description="Disordered" evidence="1">
    <location>
        <begin position="287"/>
        <end position="326"/>
    </location>
</feature>
<dbReference type="SUPFAM" id="SSF52047">
    <property type="entry name" value="RNI-like"/>
    <property type="match status" value="1"/>
</dbReference>
<dbReference type="AlphaFoldDB" id="A0A0K9NMY4"/>
<dbReference type="OMA" id="CREQIAN"/>
<evidence type="ECO:0000313" key="4">
    <source>
        <dbReference type="Proteomes" id="UP000036987"/>
    </source>
</evidence>
<dbReference type="InterPro" id="IPR001810">
    <property type="entry name" value="F-box_dom"/>
</dbReference>
<organism evidence="3 4">
    <name type="scientific">Zostera marina</name>
    <name type="common">Eelgrass</name>
    <dbReference type="NCBI Taxonomy" id="29655"/>
    <lineage>
        <taxon>Eukaryota</taxon>
        <taxon>Viridiplantae</taxon>
        <taxon>Streptophyta</taxon>
        <taxon>Embryophyta</taxon>
        <taxon>Tracheophyta</taxon>
        <taxon>Spermatophyta</taxon>
        <taxon>Magnoliopsida</taxon>
        <taxon>Liliopsida</taxon>
        <taxon>Zosteraceae</taxon>
        <taxon>Zostera</taxon>
    </lineage>
</organism>
<comment type="caution">
    <text evidence="3">The sequence shown here is derived from an EMBL/GenBank/DDBJ whole genome shotgun (WGS) entry which is preliminary data.</text>
</comment>
<dbReference type="PROSITE" id="PS50181">
    <property type="entry name" value="FBOX"/>
    <property type="match status" value="1"/>
</dbReference>
<dbReference type="STRING" id="29655.A0A0K9NMY4"/>
<dbReference type="Proteomes" id="UP000036987">
    <property type="component" value="Unassembled WGS sequence"/>
</dbReference>
<dbReference type="PANTHER" id="PTHR38926">
    <property type="entry name" value="F-BOX DOMAIN CONTAINING PROTEIN, EXPRESSED"/>
    <property type="match status" value="1"/>
</dbReference>
<evidence type="ECO:0000259" key="2">
    <source>
        <dbReference type="PROSITE" id="PS50181"/>
    </source>
</evidence>
<evidence type="ECO:0000313" key="3">
    <source>
        <dbReference type="EMBL" id="KMZ57355.1"/>
    </source>
</evidence>
<dbReference type="GO" id="GO:1905761">
    <property type="term" value="F:SCF ubiquitin ligase complex binding"/>
    <property type="evidence" value="ECO:0000318"/>
    <property type="project" value="GO_Central"/>
</dbReference>
<dbReference type="OrthoDB" id="2095648at2759"/>
<dbReference type="EMBL" id="LFYR01002091">
    <property type="protein sequence ID" value="KMZ57355.1"/>
    <property type="molecule type" value="Genomic_DNA"/>
</dbReference>
<reference evidence="4" key="1">
    <citation type="journal article" date="2016" name="Nature">
        <title>The genome of the seagrass Zostera marina reveals angiosperm adaptation to the sea.</title>
        <authorList>
            <person name="Olsen J.L."/>
            <person name="Rouze P."/>
            <person name="Verhelst B."/>
            <person name="Lin Y.-C."/>
            <person name="Bayer T."/>
            <person name="Collen J."/>
            <person name="Dattolo E."/>
            <person name="De Paoli E."/>
            <person name="Dittami S."/>
            <person name="Maumus F."/>
            <person name="Michel G."/>
            <person name="Kersting A."/>
            <person name="Lauritano C."/>
            <person name="Lohaus R."/>
            <person name="Toepel M."/>
            <person name="Tonon T."/>
            <person name="Vanneste K."/>
            <person name="Amirebrahimi M."/>
            <person name="Brakel J."/>
            <person name="Bostroem C."/>
            <person name="Chovatia M."/>
            <person name="Grimwood J."/>
            <person name="Jenkins J.W."/>
            <person name="Jueterbock A."/>
            <person name="Mraz A."/>
            <person name="Stam W.T."/>
            <person name="Tice H."/>
            <person name="Bornberg-Bauer E."/>
            <person name="Green P.J."/>
            <person name="Pearson G.A."/>
            <person name="Procaccini G."/>
            <person name="Duarte C.M."/>
            <person name="Schmutz J."/>
            <person name="Reusch T.B.H."/>
            <person name="Van de Peer Y."/>
        </authorList>
    </citation>
    <scope>NUCLEOTIDE SEQUENCE [LARGE SCALE GENOMIC DNA]</scope>
    <source>
        <strain evidence="4">cv. Finnish</strain>
    </source>
</reference>
<sequence>MDHPDFRDWADLSWDVLRQIFDRIDTVSLFVSVQSVCRQWRKLAQEPRLWRRLHLRGDLFLGCNLKNIGLSSFDRSAGCLEEFVAKDLYSTDVLLKVIAERRSEAAELKVLVLEGYCGDDDIAEIDLIEACNSFPTLEVLDVSECSLSLDCYSIETIRDTCQNLKAFSFCSSQVRGPADNSSASFIADMHDLQKLKMVGDQLDDEGLLEILDQCPNLKIIYIRNCPHLMIGEYLKTKLDTVQVKYYNYLLSMYVDYDADYNRHGVSDDADYSDSYYSNSGSVYSDYSNYYDDGNEPYEDSDDGSEVYVYSNDGSEVYGDSDDDDVL</sequence>
<feature type="domain" description="F-box" evidence="2">
    <location>
        <begin position="6"/>
        <end position="53"/>
    </location>
</feature>
<feature type="compositionally biased region" description="Acidic residues" evidence="1">
    <location>
        <begin position="292"/>
        <end position="304"/>
    </location>
</feature>